<sequence length="282" mass="32719">MRFVVLPDLHFSEYSLGSLRQLRDEFYLRLFRTVKKFEPELVFLAGDASNNSHPDEFDGLRTCARRAGIEQLYLANGNHDLWKMSRREVAYYTSNPSPSYYEIEANTEGSKVSKFLVLDTSTPRHRTDTRGIVDPEQLNWLSQQLDNTSSGPVFIIAHHPLNELLQRTRIPDFHITNSSEVLEILEGWNKGPGFYFCGHTHTHKLVRQNNWFLLQLNAPLNSLNFPVIEVNNNEVQISFARIEGGDETARMSRLLALVQYHITGFSPRRDIPEYHKKIMIEW</sequence>
<evidence type="ECO:0000256" key="3">
    <source>
        <dbReference type="ARBA" id="ARBA00023004"/>
    </source>
</evidence>
<accession>A0A8T7M657</accession>
<evidence type="ECO:0000259" key="5">
    <source>
        <dbReference type="Pfam" id="PF00149"/>
    </source>
</evidence>
<dbReference type="Pfam" id="PF00149">
    <property type="entry name" value="Metallophos"/>
    <property type="match status" value="1"/>
</dbReference>
<dbReference type="Proteomes" id="UP000521676">
    <property type="component" value="Unassembled WGS sequence"/>
</dbReference>
<evidence type="ECO:0000313" key="7">
    <source>
        <dbReference type="EMBL" id="WJW69519.1"/>
    </source>
</evidence>
<comment type="similarity">
    <text evidence="4">Belongs to the cyclic nucleotide phosphodiesterase class-III family.</text>
</comment>
<dbReference type="SUPFAM" id="SSF56300">
    <property type="entry name" value="Metallo-dependent phosphatases"/>
    <property type="match status" value="1"/>
</dbReference>
<evidence type="ECO:0000313" key="8">
    <source>
        <dbReference type="Proteomes" id="UP000521676"/>
    </source>
</evidence>
<keyword evidence="1" id="KW-0479">Metal-binding</keyword>
<dbReference type="PANTHER" id="PTHR42988:SF2">
    <property type="entry name" value="CYCLIC NUCLEOTIDE PHOSPHODIESTERASE CBUA0032-RELATED"/>
    <property type="match status" value="1"/>
</dbReference>
<dbReference type="InterPro" id="IPR029052">
    <property type="entry name" value="Metallo-depent_PP-like"/>
</dbReference>
<dbReference type="EMBL" id="JACATZ010000003">
    <property type="protein sequence ID" value="NWJ47607.1"/>
    <property type="molecule type" value="Genomic_DNA"/>
</dbReference>
<protein>
    <submittedName>
        <fullName evidence="6">Metallophosphoesterase</fullName>
    </submittedName>
</protein>
<evidence type="ECO:0000256" key="4">
    <source>
        <dbReference type="ARBA" id="ARBA00025742"/>
    </source>
</evidence>
<dbReference type="EMBL" id="CP128400">
    <property type="protein sequence ID" value="WJW69519.1"/>
    <property type="molecule type" value="Genomic_DNA"/>
</dbReference>
<dbReference type="Gene3D" id="3.60.21.10">
    <property type="match status" value="1"/>
</dbReference>
<evidence type="ECO:0000313" key="6">
    <source>
        <dbReference type="EMBL" id="NWJ47607.1"/>
    </source>
</evidence>
<keyword evidence="3" id="KW-0408">Iron</keyword>
<evidence type="ECO:0000313" key="9">
    <source>
        <dbReference type="Proteomes" id="UP001431572"/>
    </source>
</evidence>
<reference evidence="6 8" key="1">
    <citation type="submission" date="2020-06" db="EMBL/GenBank/DDBJ databases">
        <title>Anoxygenic phototrophic Chloroflexota member uses a Type I reaction center.</title>
        <authorList>
            <person name="Tsuji J.M."/>
            <person name="Shaw N.A."/>
            <person name="Nagashima S."/>
            <person name="Venkiteswaran J."/>
            <person name="Schiff S.L."/>
            <person name="Hanada S."/>
            <person name="Tank M."/>
            <person name="Neufeld J.D."/>
        </authorList>
    </citation>
    <scope>NUCLEOTIDE SEQUENCE [LARGE SCALE GENOMIC DNA]</scope>
    <source>
        <strain evidence="6">L227-S17</strain>
    </source>
</reference>
<dbReference type="InterPro" id="IPR050884">
    <property type="entry name" value="CNP_phosphodiesterase-III"/>
</dbReference>
<dbReference type="InterPro" id="IPR004843">
    <property type="entry name" value="Calcineurin-like_PHP"/>
</dbReference>
<reference evidence="7" key="2">
    <citation type="journal article" date="2024" name="Nature">
        <title>Anoxygenic phototroph of the Chloroflexota uses a type I reaction centre.</title>
        <authorList>
            <person name="Tsuji J.M."/>
            <person name="Shaw N.A."/>
            <person name="Nagashima S."/>
            <person name="Venkiteswaran J.J."/>
            <person name="Schiff S.L."/>
            <person name="Watanabe T."/>
            <person name="Fukui M."/>
            <person name="Hanada S."/>
            <person name="Tank M."/>
            <person name="Neufeld J.D."/>
        </authorList>
    </citation>
    <scope>NUCLEOTIDE SEQUENCE</scope>
    <source>
        <strain evidence="7">L227-S17</strain>
    </source>
</reference>
<keyword evidence="2" id="KW-0378">Hydrolase</keyword>
<organism evidence="6 8">
    <name type="scientific">Candidatus Chlorohelix allophototropha</name>
    <dbReference type="NCBI Taxonomy" id="3003348"/>
    <lineage>
        <taxon>Bacteria</taxon>
        <taxon>Bacillati</taxon>
        <taxon>Chloroflexota</taxon>
        <taxon>Chloroflexia</taxon>
        <taxon>Candidatus Chloroheliales</taxon>
        <taxon>Candidatus Chloroheliaceae</taxon>
        <taxon>Candidatus Chlorohelix</taxon>
    </lineage>
</organism>
<dbReference type="PANTHER" id="PTHR42988">
    <property type="entry name" value="PHOSPHOHYDROLASE"/>
    <property type="match status" value="1"/>
</dbReference>
<dbReference type="GO" id="GO:0016787">
    <property type="term" value="F:hydrolase activity"/>
    <property type="evidence" value="ECO:0007669"/>
    <property type="project" value="UniProtKB-KW"/>
</dbReference>
<evidence type="ECO:0000256" key="2">
    <source>
        <dbReference type="ARBA" id="ARBA00022801"/>
    </source>
</evidence>
<dbReference type="GO" id="GO:0046872">
    <property type="term" value="F:metal ion binding"/>
    <property type="evidence" value="ECO:0007669"/>
    <property type="project" value="UniProtKB-KW"/>
</dbReference>
<proteinExistence type="inferred from homology"/>
<evidence type="ECO:0000256" key="1">
    <source>
        <dbReference type="ARBA" id="ARBA00022723"/>
    </source>
</evidence>
<dbReference type="Proteomes" id="UP001431572">
    <property type="component" value="Chromosome 2"/>
</dbReference>
<name>A0A8T7M657_9CHLR</name>
<gene>
    <name evidence="6" type="ORF">HXX08_17260</name>
    <name evidence="7" type="ORF">OZ401_003136</name>
</gene>
<dbReference type="AlphaFoldDB" id="A0A8T7M657"/>
<keyword evidence="9" id="KW-1185">Reference proteome</keyword>
<feature type="domain" description="Calcineurin-like phosphoesterase" evidence="5">
    <location>
        <begin position="1"/>
        <end position="202"/>
    </location>
</feature>
<dbReference type="RefSeq" id="WP_341471399.1">
    <property type="nucleotide sequence ID" value="NZ_CP128400.1"/>
</dbReference>